<dbReference type="EMBL" id="CAJNXB010000987">
    <property type="protein sequence ID" value="CAF3120000.1"/>
    <property type="molecule type" value="Genomic_DNA"/>
</dbReference>
<dbReference type="InterPro" id="IPR000157">
    <property type="entry name" value="TIR_dom"/>
</dbReference>
<sequence>MDVSLQNHQPVIRQLRKIESNRDVIALFNEVILILNKTIHNQTDGFKILSTICFEMAGFITLKPFNNPEIMNHEFFIILKQTFQTLLTKLTFISLGKQDEQCIDGISLLIANLCLYKNTISTCFYTDNNEELNPINEEKFSFISYEKIFFTDSFLKRFVRILEDDIAVHSYDKYHIKYKIVDRLLRLCIKLNDIDKKVIIDSIVKCVESKTYMNLYQTVDLGQPILSPKESFFLFQCPKFIRLCSFERQDEISNKLSKSIIKYHGNIFEKNLSNILIGEFVLNSAIASYVELLNHIALTSTTRELFIKKFDTDKTVVDQMIEILKGLSSIESIYRNTKLFHADVALMSYSIALLYNLTFERKIFYELRTRNVKDICKELYKAKDKTIQFASRTLAVILNQEDIDSIDSPSKVANSYLYFIENTIDNSTVTHHGIKLDGVLINLEVIIQSDAIKDEIINHDNGILLLARCAYEPNLDNETIQHPALRIIDAVSFGKDSVVKQIKENDALMNHIRELCDTNDKYQVVTAKRILWKVDEELKFVSTQEQQKQNEIKLINVFDEKKAIYQYIRGDHYFSLEEHKNSGKFNLMISYCQEDKDICLKIYNRLTTSDCYKVAFDKDNLHTANPKAMAKTVENSSIILICFSTKYQNSYASRLEAEYTMKRNRPIIPIKIDHQYNSRGWLKEIIDKEKYIDFTKYEFNTSFTQLIDQINELRENLRKL</sequence>
<comment type="caution">
    <text evidence="2">The sequence shown here is derived from an EMBL/GenBank/DDBJ whole genome shotgun (WGS) entry which is preliminary data.</text>
</comment>
<evidence type="ECO:0000313" key="3">
    <source>
        <dbReference type="EMBL" id="CAF4123905.1"/>
    </source>
</evidence>
<proteinExistence type="predicted"/>
<dbReference type="EMBL" id="CAJOBP010000108">
    <property type="protein sequence ID" value="CAF4123905.1"/>
    <property type="molecule type" value="Genomic_DNA"/>
</dbReference>
<dbReference type="Pfam" id="PF13676">
    <property type="entry name" value="TIR_2"/>
    <property type="match status" value="1"/>
</dbReference>
<reference evidence="2" key="1">
    <citation type="submission" date="2021-02" db="EMBL/GenBank/DDBJ databases">
        <authorList>
            <person name="Nowell W R."/>
        </authorList>
    </citation>
    <scope>NUCLEOTIDE SEQUENCE</scope>
</reference>
<keyword evidence="5" id="KW-1185">Reference proteome</keyword>
<dbReference type="PANTHER" id="PTHR46270:SF2">
    <property type="entry name" value="TIR DOMAIN-CONTAINING PROTEIN"/>
    <property type="match status" value="1"/>
</dbReference>
<dbReference type="Gene3D" id="3.40.50.10140">
    <property type="entry name" value="Toll/interleukin-1 receptor homology (TIR) domain"/>
    <property type="match status" value="1"/>
</dbReference>
<feature type="domain" description="TIR" evidence="1">
    <location>
        <begin position="588"/>
        <end position="707"/>
    </location>
</feature>
<evidence type="ECO:0000313" key="2">
    <source>
        <dbReference type="EMBL" id="CAF3120000.1"/>
    </source>
</evidence>
<dbReference type="PANTHER" id="PTHR46270">
    <property type="entry name" value="ARMADILLO-TYPE FOLD-RELATED"/>
    <property type="match status" value="1"/>
</dbReference>
<dbReference type="OrthoDB" id="9996911at2759"/>
<dbReference type="SUPFAM" id="SSF52200">
    <property type="entry name" value="Toll/Interleukin receptor TIR domain"/>
    <property type="match status" value="1"/>
</dbReference>
<gene>
    <name evidence="2" type="ORF">TIS948_LOCUS7940</name>
    <name evidence="3" type="ORF">UJA718_LOCUS1742</name>
</gene>
<evidence type="ECO:0000313" key="5">
    <source>
        <dbReference type="Proteomes" id="UP000663873"/>
    </source>
</evidence>
<dbReference type="GO" id="GO:0007165">
    <property type="term" value="P:signal transduction"/>
    <property type="evidence" value="ECO:0007669"/>
    <property type="project" value="InterPro"/>
</dbReference>
<dbReference type="InterPro" id="IPR035897">
    <property type="entry name" value="Toll_tir_struct_dom_sf"/>
</dbReference>
<evidence type="ECO:0000313" key="4">
    <source>
        <dbReference type="Proteomes" id="UP000663825"/>
    </source>
</evidence>
<accession>A0A817NMJ1</accession>
<dbReference type="Proteomes" id="UP000663873">
    <property type="component" value="Unassembled WGS sequence"/>
</dbReference>
<dbReference type="AlphaFoldDB" id="A0A817NMJ1"/>
<evidence type="ECO:0000259" key="1">
    <source>
        <dbReference type="Pfam" id="PF13676"/>
    </source>
</evidence>
<dbReference type="Proteomes" id="UP000663825">
    <property type="component" value="Unassembled WGS sequence"/>
</dbReference>
<organism evidence="2 4">
    <name type="scientific">Rotaria socialis</name>
    <dbReference type="NCBI Taxonomy" id="392032"/>
    <lineage>
        <taxon>Eukaryota</taxon>
        <taxon>Metazoa</taxon>
        <taxon>Spiralia</taxon>
        <taxon>Gnathifera</taxon>
        <taxon>Rotifera</taxon>
        <taxon>Eurotatoria</taxon>
        <taxon>Bdelloidea</taxon>
        <taxon>Philodinida</taxon>
        <taxon>Philodinidae</taxon>
        <taxon>Rotaria</taxon>
    </lineage>
</organism>
<name>A0A817NMJ1_9BILA</name>
<protein>
    <recommendedName>
        <fullName evidence="1">TIR domain-containing protein</fullName>
    </recommendedName>
</protein>